<dbReference type="Proteomes" id="UP000241462">
    <property type="component" value="Unassembled WGS sequence"/>
</dbReference>
<reference evidence="1 2" key="1">
    <citation type="journal article" date="2018" name="Mycol. Prog.">
        <title>Coniella lustricola, a new species from submerged detritus.</title>
        <authorList>
            <person name="Raudabaugh D.B."/>
            <person name="Iturriaga T."/>
            <person name="Carver A."/>
            <person name="Mondo S."/>
            <person name="Pangilinan J."/>
            <person name="Lipzen A."/>
            <person name="He G."/>
            <person name="Amirebrahimi M."/>
            <person name="Grigoriev I.V."/>
            <person name="Miller A.N."/>
        </authorList>
    </citation>
    <scope>NUCLEOTIDE SEQUENCE [LARGE SCALE GENOMIC DNA]</scope>
    <source>
        <strain evidence="1 2">B22-T-1</strain>
    </source>
</reference>
<evidence type="ECO:0000313" key="2">
    <source>
        <dbReference type="Proteomes" id="UP000241462"/>
    </source>
</evidence>
<proteinExistence type="predicted"/>
<keyword evidence="2" id="KW-1185">Reference proteome</keyword>
<name>A0A2T3AEG3_9PEZI</name>
<organism evidence="1 2">
    <name type="scientific">Coniella lustricola</name>
    <dbReference type="NCBI Taxonomy" id="2025994"/>
    <lineage>
        <taxon>Eukaryota</taxon>
        <taxon>Fungi</taxon>
        <taxon>Dikarya</taxon>
        <taxon>Ascomycota</taxon>
        <taxon>Pezizomycotina</taxon>
        <taxon>Sordariomycetes</taxon>
        <taxon>Sordariomycetidae</taxon>
        <taxon>Diaporthales</taxon>
        <taxon>Schizoparmaceae</taxon>
        <taxon>Coniella</taxon>
    </lineage>
</organism>
<accession>A0A2T3AEG3</accession>
<evidence type="ECO:0000313" key="1">
    <source>
        <dbReference type="EMBL" id="PSR94148.1"/>
    </source>
</evidence>
<dbReference type="AlphaFoldDB" id="A0A2T3AEG3"/>
<sequence length="194" mass="20873">MQGFWEGVLSLCPTKRSAVGFSEQSERTIPQGDYQAVFESFISHDYIGQHSIPVIVPNSRPVDAWLRSVPCQLNSASLFNVQVLLPVTLSCRKQKLEHGHMTAVLGLSPCAQLNHCAAGAQWLKEREAIGSIVRSSQSTSHSMDAPLGKDTIDARCKSTRDDGVTPRTAAQSAVAGIDSLGRAVSRLIGHPAVP</sequence>
<dbReference type="EMBL" id="KZ678401">
    <property type="protein sequence ID" value="PSR94148.1"/>
    <property type="molecule type" value="Genomic_DNA"/>
</dbReference>
<gene>
    <name evidence="1" type="ORF">BD289DRAFT_451491</name>
</gene>
<dbReference type="InParanoid" id="A0A2T3AEG3"/>
<protein>
    <submittedName>
        <fullName evidence="1">Uncharacterized protein</fullName>
    </submittedName>
</protein>